<sequence>MDPFEAHITFVGLLKKLNASQTSIQKVVGFALKYHAKCGEDFWDCIVQECRTGSLNMRINLLYFLDSLCEASALAASNERLKPSSSSATSGPGLFYVHLLQKDLDMIVECAVPESKEGLMNVQSTMQVLENWRTKRIIDPRKVESTIASLQDRKASIQTLATQPTTNGSKRSHEHASRSEAVKRIEEDRERHKLLRERRWVQRIERSDNVQPTLSTFLPNSLPFAFSSKSMPPTPSDAMDTDETPAAGSQAAPSAPKDSEPSQLAIDIEFENAWETTSDWNEDDVEAIFEEYTLCFPGTPPKKPVLL</sequence>
<feature type="region of interest" description="Disordered" evidence="1">
    <location>
        <begin position="157"/>
        <end position="185"/>
    </location>
</feature>
<dbReference type="InterPro" id="IPR006569">
    <property type="entry name" value="CID_dom"/>
</dbReference>
<dbReference type="PANTHER" id="PTHR28291">
    <property type="entry name" value="CTD KINASE SUBUNIT GAMMA"/>
    <property type="match status" value="1"/>
</dbReference>
<evidence type="ECO:0000256" key="1">
    <source>
        <dbReference type="SAM" id="MobiDB-lite"/>
    </source>
</evidence>
<dbReference type="AlphaFoldDB" id="A0A0C3ASL5"/>
<proteinExistence type="predicted"/>
<gene>
    <name evidence="3" type="ORF">M408DRAFT_332592</name>
</gene>
<reference evidence="3 4" key="1">
    <citation type="submission" date="2014-04" db="EMBL/GenBank/DDBJ databases">
        <authorList>
            <consortium name="DOE Joint Genome Institute"/>
            <person name="Kuo A."/>
            <person name="Zuccaro A."/>
            <person name="Kohler A."/>
            <person name="Nagy L.G."/>
            <person name="Floudas D."/>
            <person name="Copeland A."/>
            <person name="Barry K.W."/>
            <person name="Cichocki N."/>
            <person name="Veneault-Fourrey C."/>
            <person name="LaButti K."/>
            <person name="Lindquist E.A."/>
            <person name="Lipzen A."/>
            <person name="Lundell T."/>
            <person name="Morin E."/>
            <person name="Murat C."/>
            <person name="Sun H."/>
            <person name="Tunlid A."/>
            <person name="Henrissat B."/>
            <person name="Grigoriev I.V."/>
            <person name="Hibbett D.S."/>
            <person name="Martin F."/>
            <person name="Nordberg H.P."/>
            <person name="Cantor M.N."/>
            <person name="Hua S.X."/>
        </authorList>
    </citation>
    <scope>NUCLEOTIDE SEQUENCE [LARGE SCALE GENOMIC DNA]</scope>
    <source>
        <strain evidence="3 4">MAFF 305830</strain>
    </source>
</reference>
<dbReference type="PROSITE" id="PS51391">
    <property type="entry name" value="CID"/>
    <property type="match status" value="1"/>
</dbReference>
<keyword evidence="4" id="KW-1185">Reference proteome</keyword>
<dbReference type="Gene3D" id="1.25.40.90">
    <property type="match status" value="1"/>
</dbReference>
<dbReference type="STRING" id="933852.A0A0C3ASL5"/>
<dbReference type="GO" id="GO:0045943">
    <property type="term" value="P:positive regulation of transcription by RNA polymerase I"/>
    <property type="evidence" value="ECO:0007669"/>
    <property type="project" value="TreeGrafter"/>
</dbReference>
<dbReference type="PANTHER" id="PTHR28291:SF1">
    <property type="entry name" value="CTD KINASE SUBUNIT GAMMA"/>
    <property type="match status" value="1"/>
</dbReference>
<feature type="compositionally biased region" description="Polar residues" evidence="1">
    <location>
        <begin position="157"/>
        <end position="169"/>
    </location>
</feature>
<evidence type="ECO:0000313" key="4">
    <source>
        <dbReference type="Proteomes" id="UP000054097"/>
    </source>
</evidence>
<evidence type="ECO:0000313" key="3">
    <source>
        <dbReference type="EMBL" id="KIM23024.1"/>
    </source>
</evidence>
<dbReference type="EMBL" id="KN824344">
    <property type="protein sequence ID" value="KIM23024.1"/>
    <property type="molecule type" value="Genomic_DNA"/>
</dbReference>
<feature type="compositionally biased region" description="Low complexity" evidence="1">
    <location>
        <begin position="245"/>
        <end position="256"/>
    </location>
</feature>
<evidence type="ECO:0000259" key="2">
    <source>
        <dbReference type="PROSITE" id="PS51391"/>
    </source>
</evidence>
<dbReference type="GO" id="GO:0032786">
    <property type="term" value="P:positive regulation of DNA-templated transcription, elongation"/>
    <property type="evidence" value="ECO:0007669"/>
    <property type="project" value="InterPro"/>
</dbReference>
<reference evidence="4" key="2">
    <citation type="submission" date="2015-01" db="EMBL/GenBank/DDBJ databases">
        <title>Evolutionary Origins and Diversification of the Mycorrhizal Mutualists.</title>
        <authorList>
            <consortium name="DOE Joint Genome Institute"/>
            <consortium name="Mycorrhizal Genomics Consortium"/>
            <person name="Kohler A."/>
            <person name="Kuo A."/>
            <person name="Nagy L.G."/>
            <person name="Floudas D."/>
            <person name="Copeland A."/>
            <person name="Barry K.W."/>
            <person name="Cichocki N."/>
            <person name="Veneault-Fourrey C."/>
            <person name="LaButti K."/>
            <person name="Lindquist E.A."/>
            <person name="Lipzen A."/>
            <person name="Lundell T."/>
            <person name="Morin E."/>
            <person name="Murat C."/>
            <person name="Riley R."/>
            <person name="Ohm R."/>
            <person name="Sun H."/>
            <person name="Tunlid A."/>
            <person name="Henrissat B."/>
            <person name="Grigoriev I.V."/>
            <person name="Hibbett D.S."/>
            <person name="Martin F."/>
        </authorList>
    </citation>
    <scope>NUCLEOTIDE SEQUENCE [LARGE SCALE GENOMIC DNA]</scope>
    <source>
        <strain evidence="4">MAFF 305830</strain>
    </source>
</reference>
<dbReference type="HOGENOM" id="CLU_051552_1_0_1"/>
<accession>A0A0C3ASL5</accession>
<dbReference type="Pfam" id="PF12350">
    <property type="entry name" value="CTK3_C"/>
    <property type="match status" value="1"/>
</dbReference>
<dbReference type="InterPro" id="IPR024637">
    <property type="entry name" value="Ctk3_C"/>
</dbReference>
<dbReference type="InterPro" id="IPR042326">
    <property type="entry name" value="Ctk3"/>
</dbReference>
<dbReference type="InterPro" id="IPR008942">
    <property type="entry name" value="ENTH_VHS"/>
</dbReference>
<name>A0A0C3ASL5_SERVB</name>
<dbReference type="Proteomes" id="UP000054097">
    <property type="component" value="Unassembled WGS sequence"/>
</dbReference>
<feature type="compositionally biased region" description="Basic and acidic residues" evidence="1">
    <location>
        <begin position="174"/>
        <end position="185"/>
    </location>
</feature>
<organism evidence="3 4">
    <name type="scientific">Serendipita vermifera MAFF 305830</name>
    <dbReference type="NCBI Taxonomy" id="933852"/>
    <lineage>
        <taxon>Eukaryota</taxon>
        <taxon>Fungi</taxon>
        <taxon>Dikarya</taxon>
        <taxon>Basidiomycota</taxon>
        <taxon>Agaricomycotina</taxon>
        <taxon>Agaricomycetes</taxon>
        <taxon>Sebacinales</taxon>
        <taxon>Serendipitaceae</taxon>
        <taxon>Serendipita</taxon>
    </lineage>
</organism>
<dbReference type="OrthoDB" id="21266at2759"/>
<dbReference type="InterPro" id="IPR024638">
    <property type="entry name" value="Ctk3_N"/>
</dbReference>
<protein>
    <recommendedName>
        <fullName evidence="2">CID domain-containing protein</fullName>
    </recommendedName>
</protein>
<feature type="domain" description="CID" evidence="2">
    <location>
        <begin position="2"/>
        <end position="154"/>
    </location>
</feature>
<dbReference type="Pfam" id="PF12243">
    <property type="entry name" value="CTK3"/>
    <property type="match status" value="1"/>
</dbReference>
<feature type="region of interest" description="Disordered" evidence="1">
    <location>
        <begin position="228"/>
        <end position="267"/>
    </location>
</feature>
<dbReference type="GO" id="GO:0070692">
    <property type="term" value="C:CTDK-1 complex"/>
    <property type="evidence" value="ECO:0007669"/>
    <property type="project" value="InterPro"/>
</dbReference>